<keyword evidence="1" id="KW-1133">Transmembrane helix</keyword>
<accession>X0WBL8</accession>
<keyword evidence="1" id="KW-0812">Transmembrane</keyword>
<organism evidence="2">
    <name type="scientific">marine sediment metagenome</name>
    <dbReference type="NCBI Taxonomy" id="412755"/>
    <lineage>
        <taxon>unclassified sequences</taxon>
        <taxon>metagenomes</taxon>
        <taxon>ecological metagenomes</taxon>
    </lineage>
</organism>
<reference evidence="2" key="1">
    <citation type="journal article" date="2014" name="Front. Microbiol.">
        <title>High frequency of phylogenetically diverse reductive dehalogenase-homologous genes in deep subseafloor sedimentary metagenomes.</title>
        <authorList>
            <person name="Kawai M."/>
            <person name="Futagami T."/>
            <person name="Toyoda A."/>
            <person name="Takaki Y."/>
            <person name="Nishi S."/>
            <person name="Hori S."/>
            <person name="Arai W."/>
            <person name="Tsubouchi T."/>
            <person name="Morono Y."/>
            <person name="Uchiyama I."/>
            <person name="Ito T."/>
            <person name="Fujiyama A."/>
            <person name="Inagaki F."/>
            <person name="Takami H."/>
        </authorList>
    </citation>
    <scope>NUCLEOTIDE SEQUENCE</scope>
    <source>
        <strain evidence="2">Expedition CK06-06</strain>
    </source>
</reference>
<protein>
    <submittedName>
        <fullName evidence="2">Uncharacterized protein</fullName>
    </submittedName>
</protein>
<proteinExistence type="predicted"/>
<evidence type="ECO:0000313" key="2">
    <source>
        <dbReference type="EMBL" id="GAG28344.1"/>
    </source>
</evidence>
<evidence type="ECO:0000256" key="1">
    <source>
        <dbReference type="SAM" id="Phobius"/>
    </source>
</evidence>
<name>X0WBL8_9ZZZZ</name>
<keyword evidence="1" id="KW-0472">Membrane</keyword>
<feature type="transmembrane region" description="Helical" evidence="1">
    <location>
        <begin position="6"/>
        <end position="27"/>
    </location>
</feature>
<gene>
    <name evidence="2" type="ORF">S01H1_71345</name>
</gene>
<comment type="caution">
    <text evidence="2">The sequence shown here is derived from an EMBL/GenBank/DDBJ whole genome shotgun (WGS) entry which is preliminary data.</text>
</comment>
<sequence length="136" mass="14982">MLVVTIEILISLAGLIMSIAAMIFAFLGDARKLEHRLTSLESDRVDPSKIAVLEARIEPIWLAITQQIPRLIISDSTPELDELIEKKLKGNSPLTEAQDRRLMDLLDGEYILAEKAGNTSRAVAIALYRASLGVNV</sequence>
<dbReference type="AlphaFoldDB" id="X0WBL8"/>
<dbReference type="EMBL" id="BARS01047504">
    <property type="protein sequence ID" value="GAG28344.1"/>
    <property type="molecule type" value="Genomic_DNA"/>
</dbReference>